<organism evidence="3 4">
    <name type="scientific">Povalibacter uvarum</name>
    <dbReference type="NCBI Taxonomy" id="732238"/>
    <lineage>
        <taxon>Bacteria</taxon>
        <taxon>Pseudomonadati</taxon>
        <taxon>Pseudomonadota</taxon>
        <taxon>Gammaproteobacteria</taxon>
        <taxon>Steroidobacterales</taxon>
        <taxon>Steroidobacteraceae</taxon>
        <taxon>Povalibacter</taxon>
    </lineage>
</organism>
<feature type="chain" id="PRO_5032687975" evidence="1">
    <location>
        <begin position="29"/>
        <end position="283"/>
    </location>
</feature>
<dbReference type="RefSeq" id="WP_184330460.1">
    <property type="nucleotide sequence ID" value="NZ_JACHHZ010000002.1"/>
</dbReference>
<gene>
    <name evidence="3" type="ORF">HNQ60_001552</name>
</gene>
<keyword evidence="1" id="KW-0732">Signal</keyword>
<dbReference type="EMBL" id="JACHHZ010000002">
    <property type="protein sequence ID" value="MBB6092674.1"/>
    <property type="molecule type" value="Genomic_DNA"/>
</dbReference>
<feature type="domain" description="SCP" evidence="2">
    <location>
        <begin position="151"/>
        <end position="277"/>
    </location>
</feature>
<dbReference type="AlphaFoldDB" id="A0A841HJA7"/>
<feature type="signal peptide" evidence="1">
    <location>
        <begin position="1"/>
        <end position="28"/>
    </location>
</feature>
<dbReference type="InterPro" id="IPR014044">
    <property type="entry name" value="CAP_dom"/>
</dbReference>
<dbReference type="InterPro" id="IPR035940">
    <property type="entry name" value="CAP_sf"/>
</dbReference>
<evidence type="ECO:0000313" key="4">
    <source>
        <dbReference type="Proteomes" id="UP000588068"/>
    </source>
</evidence>
<sequence length="283" mass="30171">MPLFATRHIRLRTLAALSLFLATASANAALVDDVNDIRIKGCRSRATLAPLTSSRDLDAVAKEWAKGGRLSDALERTGYRALSSASMRIEGAPNQRAMLAALAKNYCDTLTNPEFTTIGVSQKFADVHIVIALPFKAPTTRDAGAIAAEVLRLVNVARGQPRRCGSKSFAAVPPLTASAMLDRTALIHAQDMAAKNFFEHQGSDGRTVAARATRVGYNWRSIGENIAAGPTTAEIVVNGWLNSPGHCANIMGQTFTEMGIAFATSSKSDAGIYWAQVLGSPRI</sequence>
<dbReference type="PANTHER" id="PTHR31157:SF1">
    <property type="entry name" value="SCP DOMAIN-CONTAINING PROTEIN"/>
    <property type="match status" value="1"/>
</dbReference>
<evidence type="ECO:0000313" key="3">
    <source>
        <dbReference type="EMBL" id="MBB6092674.1"/>
    </source>
</evidence>
<comment type="caution">
    <text evidence="3">The sequence shown here is derived from an EMBL/GenBank/DDBJ whole genome shotgun (WGS) entry which is preliminary data.</text>
</comment>
<dbReference type="Pfam" id="PF00188">
    <property type="entry name" value="CAP"/>
    <property type="match status" value="1"/>
</dbReference>
<keyword evidence="4" id="KW-1185">Reference proteome</keyword>
<dbReference type="Proteomes" id="UP000588068">
    <property type="component" value="Unassembled WGS sequence"/>
</dbReference>
<protein>
    <submittedName>
        <fullName evidence="3">Uncharacterized protein YkwD</fullName>
    </submittedName>
</protein>
<evidence type="ECO:0000259" key="2">
    <source>
        <dbReference type="Pfam" id="PF00188"/>
    </source>
</evidence>
<dbReference type="Gene3D" id="3.40.33.10">
    <property type="entry name" value="CAP"/>
    <property type="match status" value="1"/>
</dbReference>
<reference evidence="3 4" key="1">
    <citation type="submission" date="2020-08" db="EMBL/GenBank/DDBJ databases">
        <title>Genomic Encyclopedia of Type Strains, Phase IV (KMG-IV): sequencing the most valuable type-strain genomes for metagenomic binning, comparative biology and taxonomic classification.</title>
        <authorList>
            <person name="Goeker M."/>
        </authorList>
    </citation>
    <scope>NUCLEOTIDE SEQUENCE [LARGE SCALE GENOMIC DNA]</scope>
    <source>
        <strain evidence="3 4">DSM 26723</strain>
    </source>
</reference>
<dbReference type="PANTHER" id="PTHR31157">
    <property type="entry name" value="SCP DOMAIN-CONTAINING PROTEIN"/>
    <property type="match status" value="1"/>
</dbReference>
<dbReference type="SUPFAM" id="SSF55797">
    <property type="entry name" value="PR-1-like"/>
    <property type="match status" value="1"/>
</dbReference>
<name>A0A841HJA7_9GAMM</name>
<evidence type="ECO:0000256" key="1">
    <source>
        <dbReference type="SAM" id="SignalP"/>
    </source>
</evidence>
<accession>A0A841HJA7</accession>
<dbReference type="CDD" id="cd05379">
    <property type="entry name" value="CAP_bacterial"/>
    <property type="match status" value="1"/>
</dbReference>
<proteinExistence type="predicted"/>